<dbReference type="VEuPathDB" id="HostDB:ENSMUSG00000070498"/>
<dbReference type="AlphaFoldDB" id="V9GX71"/>
<dbReference type="MGI" id="MGI:3609245">
    <property type="gene designation" value="Tmem132b"/>
</dbReference>
<dbReference type="HOGENOM" id="CLU_1590236_0_0_1"/>
<protein>
    <submittedName>
        <fullName evidence="3">Transmembrane protein 132B</fullName>
    </submittedName>
</protein>
<proteinExistence type="evidence at protein level"/>
<dbReference type="GeneTree" id="ENSGT00940000159630"/>
<reference evidence="3" key="3">
    <citation type="submission" date="2025-08" db="UniProtKB">
        <authorList>
            <consortium name="Ensembl"/>
        </authorList>
    </citation>
    <scope>IDENTIFICATION</scope>
    <source>
        <strain evidence="3">C57BL/6J</strain>
    </source>
</reference>
<keyword evidence="5" id="KW-1185">Reference proteome</keyword>
<evidence type="ECO:0000313" key="5">
    <source>
        <dbReference type="Proteomes" id="UP000000589"/>
    </source>
</evidence>
<feature type="region of interest" description="Disordered" evidence="1">
    <location>
        <begin position="1"/>
        <end position="29"/>
    </location>
</feature>
<sequence>MPPLRASPVACLPSQPRGRPALRSLPTLPGNPLRTLNALSVPARLPIRVSTGLGGPVLSPGKSTGRGAADSLQRFSSLPAYLPAGFHVTDAEEAFFLKEANQDLMRNASLQARSATLFIHRAQSPPAINASYGPFSVEKTVPWDFLLMPTPFGNMERFPFNWRLKSHI</sequence>
<dbReference type="Bgee" id="ENSMUSG00000070498">
    <property type="expression patterns" value="Expressed in dentate gyrus of hippocampal formation granule cell and 32 other cell types or tissues"/>
</dbReference>
<reference evidence="3 5" key="1">
    <citation type="journal article" date="2009" name="PLoS Biol.">
        <title>Lineage-specific biology revealed by a finished genome assembly of the mouse.</title>
        <authorList>
            <consortium name="Mouse Genome Sequencing Consortium"/>
            <person name="Church D.M."/>
            <person name="Goodstadt L."/>
            <person name="Hillier L.W."/>
            <person name="Zody M.C."/>
            <person name="Goldstein S."/>
            <person name="She X."/>
            <person name="Bult C.J."/>
            <person name="Agarwala R."/>
            <person name="Cherry J.L."/>
            <person name="DiCuccio M."/>
            <person name="Hlavina W."/>
            <person name="Kapustin Y."/>
            <person name="Meric P."/>
            <person name="Maglott D."/>
            <person name="Birtle Z."/>
            <person name="Marques A.C."/>
            <person name="Graves T."/>
            <person name="Zhou S."/>
            <person name="Teague B."/>
            <person name="Potamousis K."/>
            <person name="Churas C."/>
            <person name="Place M."/>
            <person name="Herschleb J."/>
            <person name="Runnheim R."/>
            <person name="Forrest D."/>
            <person name="Amos-Landgraf J."/>
            <person name="Schwartz D.C."/>
            <person name="Cheng Z."/>
            <person name="Lindblad-Toh K."/>
            <person name="Eichler E.E."/>
            <person name="Ponting C.P."/>
        </authorList>
    </citation>
    <scope>NUCLEOTIDE SEQUENCE [LARGE SCALE GENOMIC DNA]</scope>
    <source>
        <strain evidence="3 5">C57BL/6J</strain>
    </source>
</reference>
<dbReference type="ExpressionAtlas" id="V9GX71">
    <property type="expression patterns" value="baseline and differential"/>
</dbReference>
<feature type="domain" description="Transmembrane protein TMEM132 N-terminal" evidence="2">
    <location>
        <begin position="86"/>
        <end position="146"/>
    </location>
</feature>
<dbReference type="Pfam" id="PF15705">
    <property type="entry name" value="TMEM132_N"/>
    <property type="match status" value="1"/>
</dbReference>
<evidence type="ECO:0000259" key="2">
    <source>
        <dbReference type="Pfam" id="PF15705"/>
    </source>
</evidence>
<name>V9GX71_MOUSE</name>
<evidence type="ECO:0000313" key="4">
    <source>
        <dbReference type="MGI" id="MGI:3609245"/>
    </source>
</evidence>
<feature type="non-terminal residue" evidence="3">
    <location>
        <position position="168"/>
    </location>
</feature>
<dbReference type="InterPro" id="IPR031435">
    <property type="entry name" value="TMEM132_N"/>
</dbReference>
<dbReference type="AGR" id="MGI:3609245"/>
<dbReference type="PANTHER" id="PTHR13388:SF12">
    <property type="entry name" value="TRANSMEMBRANE PROTEIN 132B"/>
    <property type="match status" value="1"/>
</dbReference>
<evidence type="ECO:0000256" key="1">
    <source>
        <dbReference type="SAM" id="MobiDB-lite"/>
    </source>
</evidence>
<dbReference type="InterPro" id="IPR026307">
    <property type="entry name" value="TMEM132"/>
</dbReference>
<gene>
    <name evidence="3 4" type="primary">Tmem132b</name>
</gene>
<dbReference type="Ensembl" id="ENSMUST00000185104.2">
    <property type="protein sequence ID" value="ENSMUSP00000139013.2"/>
    <property type="gene ID" value="ENSMUSG00000070498.4"/>
</dbReference>
<dbReference type="Proteomes" id="UP000000589">
    <property type="component" value="Chromosome 5"/>
</dbReference>
<reference evidence="3" key="4">
    <citation type="submission" date="2025-09" db="UniProtKB">
        <authorList>
            <consortium name="Ensembl"/>
        </authorList>
    </citation>
    <scope>IDENTIFICATION</scope>
    <source>
        <strain evidence="3">C57BL/6J</strain>
    </source>
</reference>
<keyword evidence="6" id="KW-1267">Proteomics identification</keyword>
<reference evidence="3 5" key="2">
    <citation type="journal article" date="2011" name="PLoS Biol.">
        <title>Modernizing reference genome assemblies.</title>
        <authorList>
            <person name="Church D.M."/>
            <person name="Schneider V.A."/>
            <person name="Graves T."/>
            <person name="Auger K."/>
            <person name="Cunningham F."/>
            <person name="Bouk N."/>
            <person name="Chen H.C."/>
            <person name="Agarwala R."/>
            <person name="McLaren W.M."/>
            <person name="Ritchie G.R."/>
            <person name="Albracht D."/>
            <person name="Kremitzki M."/>
            <person name="Rock S."/>
            <person name="Kotkiewicz H."/>
            <person name="Kremitzki C."/>
            <person name="Wollam A."/>
            <person name="Trani L."/>
            <person name="Fulton L."/>
            <person name="Fulton R."/>
            <person name="Matthews L."/>
            <person name="Whitehead S."/>
            <person name="Chow W."/>
            <person name="Torrance J."/>
            <person name="Dunn M."/>
            <person name="Harden G."/>
            <person name="Threadgold G."/>
            <person name="Wood J."/>
            <person name="Collins J."/>
            <person name="Heath P."/>
            <person name="Griffiths G."/>
            <person name="Pelan S."/>
            <person name="Grafham D."/>
            <person name="Eichler E.E."/>
            <person name="Weinstock G."/>
            <person name="Mardis E.R."/>
            <person name="Wilson R.K."/>
            <person name="Howe K."/>
            <person name="Flicek P."/>
            <person name="Hubbard T."/>
        </authorList>
    </citation>
    <scope>NUCLEOTIDE SEQUENCE [LARGE SCALE GENOMIC DNA]</scope>
    <source>
        <strain evidence="3 5">C57BL/6J</strain>
    </source>
</reference>
<dbReference type="Antibodypedia" id="31916">
    <property type="antibodies" value="43 antibodies from 19 providers"/>
</dbReference>
<dbReference type="ProteomicsDB" id="373979"/>
<evidence type="ECO:0000313" key="3">
    <source>
        <dbReference type="Ensembl" id="ENSMUSP00000139013.2"/>
    </source>
</evidence>
<dbReference type="PANTHER" id="PTHR13388">
    <property type="entry name" value="DETONATOR, ISOFORM E"/>
    <property type="match status" value="1"/>
</dbReference>
<organism evidence="3 5">
    <name type="scientific">Mus musculus</name>
    <name type="common">Mouse</name>
    <dbReference type="NCBI Taxonomy" id="10090"/>
    <lineage>
        <taxon>Eukaryota</taxon>
        <taxon>Metazoa</taxon>
        <taxon>Chordata</taxon>
        <taxon>Craniata</taxon>
        <taxon>Vertebrata</taxon>
        <taxon>Euteleostomi</taxon>
        <taxon>Mammalia</taxon>
        <taxon>Eutheria</taxon>
        <taxon>Euarchontoglires</taxon>
        <taxon>Glires</taxon>
        <taxon>Rodentia</taxon>
        <taxon>Myomorpha</taxon>
        <taxon>Muroidea</taxon>
        <taxon>Muridae</taxon>
        <taxon>Murinae</taxon>
        <taxon>Mus</taxon>
        <taxon>Mus</taxon>
    </lineage>
</organism>
<accession>V9GX71</accession>
<evidence type="ECO:0007829" key="6">
    <source>
        <dbReference type="ProteomicsDB" id="V9GX71"/>
    </source>
</evidence>